<dbReference type="SUPFAM" id="SSF58104">
    <property type="entry name" value="Methyl-accepting chemotaxis protein (MCP) signaling domain"/>
    <property type="match status" value="1"/>
</dbReference>
<feature type="domain" description="Methyl-accepting transducer" evidence="3">
    <location>
        <begin position="100"/>
        <end position="344"/>
    </location>
</feature>
<dbReference type="HOGENOM" id="CLU_000445_107_18_7"/>
<dbReference type="Proteomes" id="UP000007803">
    <property type="component" value="Chromosome"/>
</dbReference>
<dbReference type="GO" id="GO:0016020">
    <property type="term" value="C:membrane"/>
    <property type="evidence" value="ECO:0007669"/>
    <property type="project" value="InterPro"/>
</dbReference>
<evidence type="ECO:0000313" key="4">
    <source>
        <dbReference type="EMBL" id="ADN08065.1"/>
    </source>
</evidence>
<gene>
    <name evidence="4" type="ordered locus">Saut_0016</name>
</gene>
<evidence type="ECO:0000313" key="5">
    <source>
        <dbReference type="Proteomes" id="UP000007803"/>
    </source>
</evidence>
<dbReference type="GO" id="GO:0007165">
    <property type="term" value="P:signal transduction"/>
    <property type="evidence" value="ECO:0007669"/>
    <property type="project" value="UniProtKB-KW"/>
</dbReference>
<evidence type="ECO:0000259" key="3">
    <source>
        <dbReference type="PROSITE" id="PS50111"/>
    </source>
</evidence>
<protein>
    <submittedName>
        <fullName evidence="4">Methyl-accepting chemotaxis sensory transducer</fullName>
    </submittedName>
</protein>
<reference evidence="5" key="1">
    <citation type="journal article" date="2010" name="Stand. Genomic Sci.">
        <title>Complete genome sequence of Sulfurimonas autotrophica type strain (OK10).</title>
        <authorList>
            <person name="Sikorski J."/>
            <person name="Munk C."/>
            <person name="Lapidus A."/>
            <person name="Djao O."/>
            <person name="Lucas S."/>
            <person name="Glavina Del Rio T."/>
            <person name="Nolan M."/>
            <person name="Tice H."/>
            <person name="Han C."/>
            <person name="Cheng J."/>
            <person name="Tapia R."/>
            <person name="Goodwin L."/>
            <person name="Pitluck S."/>
            <person name="Liolios K."/>
            <person name="Ivanova N."/>
            <person name="Mavromatis K."/>
            <person name="Mikhailova N."/>
            <person name="Pati A."/>
            <person name="Sims D."/>
            <person name="Meincke L."/>
            <person name="Brettin T."/>
            <person name="Detter J."/>
            <person name="Chen A."/>
            <person name="Palaniappan K."/>
            <person name="Land M."/>
            <person name="Hauser L."/>
            <person name="Chang Y."/>
            <person name="Jeffries C."/>
            <person name="Rohde M."/>
            <person name="Lang E."/>
            <person name="Spring S."/>
            <person name="Goker M."/>
            <person name="Woyke T."/>
            <person name="Bristow J."/>
            <person name="Eisen J."/>
            <person name="Markowitz V."/>
            <person name="Hugenholtz P."/>
            <person name="Kyrpides N."/>
            <person name="Klenk H."/>
        </authorList>
    </citation>
    <scope>NUCLEOTIDE SEQUENCE [LARGE SCALE GENOMIC DNA]</scope>
    <source>
        <strain evidence="5">ATCC BAA-671 / DSM 16294 / JCM 11897 / OK10</strain>
    </source>
</reference>
<dbReference type="InterPro" id="IPR004089">
    <property type="entry name" value="MCPsignal_dom"/>
</dbReference>
<dbReference type="Gene3D" id="1.10.287.950">
    <property type="entry name" value="Methyl-accepting chemotaxis protein"/>
    <property type="match status" value="1"/>
</dbReference>
<dbReference type="STRING" id="563040.Saut_0016"/>
<evidence type="ECO:0000256" key="1">
    <source>
        <dbReference type="ARBA" id="ARBA00023224"/>
    </source>
</evidence>
<dbReference type="eggNOG" id="COG0840">
    <property type="taxonomic scope" value="Bacteria"/>
</dbReference>
<evidence type="ECO:0000256" key="2">
    <source>
        <dbReference type="PROSITE-ProRule" id="PRU00284"/>
    </source>
</evidence>
<dbReference type="RefSeq" id="WP_013325821.1">
    <property type="nucleotide sequence ID" value="NC_014506.1"/>
</dbReference>
<dbReference type="EMBL" id="CP002205">
    <property type="protein sequence ID" value="ADN08065.1"/>
    <property type="molecule type" value="Genomic_DNA"/>
</dbReference>
<dbReference type="KEGG" id="sua:Saut_0016"/>
<keyword evidence="1 2" id="KW-0807">Transducer</keyword>
<keyword evidence="5" id="KW-1185">Reference proteome</keyword>
<dbReference type="SMART" id="SM00283">
    <property type="entry name" value="MA"/>
    <property type="match status" value="1"/>
</dbReference>
<dbReference type="PANTHER" id="PTHR32089:SF112">
    <property type="entry name" value="LYSOZYME-LIKE PROTEIN-RELATED"/>
    <property type="match status" value="1"/>
</dbReference>
<dbReference type="AlphaFoldDB" id="E0UP32"/>
<dbReference type="OrthoDB" id="5318642at2"/>
<accession>E0UP32</accession>
<sequence>MTSLFLRMRLVHWIGIVLLLINAFVFTDNIISQIVQVIIAIVILVHDIDEKINGVDVAKKIIATLADFKAGDTINIKLAFSKEYREMVELINKFTAKVNEAKQLAATSSKIDKDLEELNQSVLQLEDDFSASANSANNLLKKLNLIEDESKQNLEFSEDVLSSLNNVSEKLDNSVSQMSMLENQVMQTHDGEITVNDDLKSLTQNAEDIKGILNIISDISDKTNLLALNAAIEAARAGEHGRGFAVVADEVRKLAENTQRALTEINASVNVIVQSISDASGSVEVNAKSTLELVEISKELQSSLSEASHEVESAYQKSLADTENSKIIKSEAQNSVNVTSEQIDKMHTTKKFIDTIRKKLLHVDNVTKELVTKISHI</sequence>
<dbReference type="Pfam" id="PF00015">
    <property type="entry name" value="MCPsignal"/>
    <property type="match status" value="1"/>
</dbReference>
<dbReference type="PROSITE" id="PS50111">
    <property type="entry name" value="CHEMOTAXIS_TRANSDUC_2"/>
    <property type="match status" value="1"/>
</dbReference>
<dbReference type="PANTHER" id="PTHR32089">
    <property type="entry name" value="METHYL-ACCEPTING CHEMOTAXIS PROTEIN MCPB"/>
    <property type="match status" value="1"/>
</dbReference>
<proteinExistence type="predicted"/>
<name>E0UP32_SULAO</name>
<organism evidence="4 5">
    <name type="scientific">Sulfurimonas autotrophica (strain ATCC BAA-671 / DSM 16294 / JCM 11897 / OK10)</name>
    <dbReference type="NCBI Taxonomy" id="563040"/>
    <lineage>
        <taxon>Bacteria</taxon>
        <taxon>Pseudomonadati</taxon>
        <taxon>Campylobacterota</taxon>
        <taxon>Epsilonproteobacteria</taxon>
        <taxon>Campylobacterales</taxon>
        <taxon>Sulfurimonadaceae</taxon>
        <taxon>Sulfurimonas</taxon>
    </lineage>
</organism>